<dbReference type="AlphaFoldDB" id="A0ABD0VL74"/>
<gene>
    <name evidence="1" type="ORF">M5K25_004204</name>
</gene>
<sequence>MSALKVTLVAGQQRGKAKKVKVDKMLALLPAVLFYCNNTVLPMKRIVVQLEQAELSCSAVSPVHEF</sequence>
<protein>
    <submittedName>
        <fullName evidence="1">Uncharacterized protein</fullName>
    </submittedName>
</protein>
<dbReference type="EMBL" id="JANQDX010000004">
    <property type="protein sequence ID" value="KAL0925834.1"/>
    <property type="molecule type" value="Genomic_DNA"/>
</dbReference>
<dbReference type="Proteomes" id="UP001552299">
    <property type="component" value="Unassembled WGS sequence"/>
</dbReference>
<proteinExistence type="predicted"/>
<organism evidence="1 2">
    <name type="scientific">Dendrobium thyrsiflorum</name>
    <name type="common">Pinecone-like raceme dendrobium</name>
    <name type="synonym">Orchid</name>
    <dbReference type="NCBI Taxonomy" id="117978"/>
    <lineage>
        <taxon>Eukaryota</taxon>
        <taxon>Viridiplantae</taxon>
        <taxon>Streptophyta</taxon>
        <taxon>Embryophyta</taxon>
        <taxon>Tracheophyta</taxon>
        <taxon>Spermatophyta</taxon>
        <taxon>Magnoliopsida</taxon>
        <taxon>Liliopsida</taxon>
        <taxon>Asparagales</taxon>
        <taxon>Orchidaceae</taxon>
        <taxon>Epidendroideae</taxon>
        <taxon>Malaxideae</taxon>
        <taxon>Dendrobiinae</taxon>
        <taxon>Dendrobium</taxon>
    </lineage>
</organism>
<keyword evidence="2" id="KW-1185">Reference proteome</keyword>
<evidence type="ECO:0000313" key="1">
    <source>
        <dbReference type="EMBL" id="KAL0925834.1"/>
    </source>
</evidence>
<name>A0ABD0VL74_DENTH</name>
<accession>A0ABD0VL74</accession>
<evidence type="ECO:0000313" key="2">
    <source>
        <dbReference type="Proteomes" id="UP001552299"/>
    </source>
</evidence>
<comment type="caution">
    <text evidence="1">The sequence shown here is derived from an EMBL/GenBank/DDBJ whole genome shotgun (WGS) entry which is preliminary data.</text>
</comment>
<reference evidence="1 2" key="1">
    <citation type="journal article" date="2024" name="Plant Biotechnol. J.">
        <title>Dendrobium thyrsiflorum genome and its molecular insights into genes involved in important horticultural traits.</title>
        <authorList>
            <person name="Chen B."/>
            <person name="Wang J.Y."/>
            <person name="Zheng P.J."/>
            <person name="Li K.L."/>
            <person name="Liang Y.M."/>
            <person name="Chen X.F."/>
            <person name="Zhang C."/>
            <person name="Zhao X."/>
            <person name="He X."/>
            <person name="Zhang G.Q."/>
            <person name="Liu Z.J."/>
            <person name="Xu Q."/>
        </authorList>
    </citation>
    <scope>NUCLEOTIDE SEQUENCE [LARGE SCALE GENOMIC DNA]</scope>
    <source>
        <strain evidence="1">GZMU011</strain>
    </source>
</reference>